<evidence type="ECO:0000313" key="2">
    <source>
        <dbReference type="EMBL" id="CAE7368860.1"/>
    </source>
</evidence>
<feature type="domain" description="Fibronectin type-III" evidence="1">
    <location>
        <begin position="104"/>
        <end position="209"/>
    </location>
</feature>
<evidence type="ECO:0000313" key="3">
    <source>
        <dbReference type="Proteomes" id="UP000604046"/>
    </source>
</evidence>
<dbReference type="InterPro" id="IPR036116">
    <property type="entry name" value="FN3_sf"/>
</dbReference>
<proteinExistence type="predicted"/>
<comment type="caution">
    <text evidence="2">The sequence shown here is derived from an EMBL/GenBank/DDBJ whole genome shotgun (WGS) entry which is preliminary data.</text>
</comment>
<dbReference type="SUPFAM" id="SSF49265">
    <property type="entry name" value="Fibronectin type III"/>
    <property type="match status" value="1"/>
</dbReference>
<dbReference type="PROSITE" id="PS50853">
    <property type="entry name" value="FN3"/>
    <property type="match status" value="1"/>
</dbReference>
<sequence length="348" mass="39255">MSNLFYLNVATDLTVLVTVDALGLELLHMELVKEARPSQAQSLDEVTLTDAGLELRRAIGRLGPSTGHSKDVKEVVHKRLERLLANWLRTRPHAVILRQTHAQPALRLFVDRVGSNVAEVSWELLGGRLSVAFFEVTLLGYQRARRREGDPQLQKLGTFAVSGGGSVRTYCFNRLEPLRWHRARVRAVGPHKSWVSEWSNEVSFRTLSLLDAKDAGLHVVSDGFLVKSERLLQKCVTDQDVPLPTREELQVRQVRQLLGASTLQSCEAATTKLLNARYSKGGWPDFVRQGARFSRPAASREERMKRMQLAIAAEELFGPVYPRNNEWCQGPFYYEPTGLKILRQMSSS</sequence>
<keyword evidence="3" id="KW-1185">Reference proteome</keyword>
<dbReference type="EMBL" id="CAJNDS010002199">
    <property type="protein sequence ID" value="CAE7368860.1"/>
    <property type="molecule type" value="Genomic_DNA"/>
</dbReference>
<organism evidence="2 3">
    <name type="scientific">Symbiodinium natans</name>
    <dbReference type="NCBI Taxonomy" id="878477"/>
    <lineage>
        <taxon>Eukaryota</taxon>
        <taxon>Sar</taxon>
        <taxon>Alveolata</taxon>
        <taxon>Dinophyceae</taxon>
        <taxon>Suessiales</taxon>
        <taxon>Symbiodiniaceae</taxon>
        <taxon>Symbiodinium</taxon>
    </lineage>
</organism>
<dbReference type="AlphaFoldDB" id="A0A812QFL3"/>
<accession>A0A812QFL3</accession>
<reference evidence="2" key="1">
    <citation type="submission" date="2021-02" db="EMBL/GenBank/DDBJ databases">
        <authorList>
            <person name="Dougan E. K."/>
            <person name="Rhodes N."/>
            <person name="Thang M."/>
            <person name="Chan C."/>
        </authorList>
    </citation>
    <scope>NUCLEOTIDE SEQUENCE</scope>
</reference>
<protein>
    <recommendedName>
        <fullName evidence="1">Fibronectin type-III domain-containing protein</fullName>
    </recommendedName>
</protein>
<evidence type="ECO:0000259" key="1">
    <source>
        <dbReference type="PROSITE" id="PS50853"/>
    </source>
</evidence>
<dbReference type="InterPro" id="IPR003961">
    <property type="entry name" value="FN3_dom"/>
</dbReference>
<name>A0A812QFL3_9DINO</name>
<gene>
    <name evidence="2" type="ORF">SNAT2548_LOCUS20087</name>
</gene>
<dbReference type="OrthoDB" id="10510506at2759"/>
<dbReference type="Proteomes" id="UP000604046">
    <property type="component" value="Unassembled WGS sequence"/>
</dbReference>